<dbReference type="InterPro" id="IPR011330">
    <property type="entry name" value="Glyco_hydro/deAcase_b/a-brl"/>
</dbReference>
<evidence type="ECO:0000256" key="1">
    <source>
        <dbReference type="ARBA" id="ARBA00004613"/>
    </source>
</evidence>
<dbReference type="RefSeq" id="WP_155282267.1">
    <property type="nucleotide sequence ID" value="NZ_AP019831.1"/>
</dbReference>
<dbReference type="AlphaFoldDB" id="A0A510JY77"/>
<organism evidence="5 6">
    <name type="scientific">Leptotrichia trevisanii</name>
    <dbReference type="NCBI Taxonomy" id="109328"/>
    <lineage>
        <taxon>Bacteria</taxon>
        <taxon>Fusobacteriati</taxon>
        <taxon>Fusobacteriota</taxon>
        <taxon>Fusobacteriia</taxon>
        <taxon>Fusobacteriales</taxon>
        <taxon>Leptotrichiaceae</taxon>
        <taxon>Leptotrichia</taxon>
    </lineage>
</organism>
<proteinExistence type="predicted"/>
<dbReference type="InterPro" id="IPR002509">
    <property type="entry name" value="NODB_dom"/>
</dbReference>
<dbReference type="PANTHER" id="PTHR34216">
    <property type="match status" value="1"/>
</dbReference>
<keyword evidence="3" id="KW-1133">Transmembrane helix</keyword>
<dbReference type="OrthoDB" id="9778320at2"/>
<dbReference type="GO" id="GO:0016810">
    <property type="term" value="F:hydrolase activity, acting on carbon-nitrogen (but not peptide) bonds"/>
    <property type="evidence" value="ECO:0007669"/>
    <property type="project" value="InterPro"/>
</dbReference>
<dbReference type="Proteomes" id="UP000422644">
    <property type="component" value="Chromosome"/>
</dbReference>
<dbReference type="SUPFAM" id="SSF88713">
    <property type="entry name" value="Glycoside hydrolase/deacetylase"/>
    <property type="match status" value="1"/>
</dbReference>
<dbReference type="Pfam" id="PF01522">
    <property type="entry name" value="Polysacc_deac_1"/>
    <property type="match status" value="1"/>
</dbReference>
<accession>A0A510JY77</accession>
<keyword evidence="3" id="KW-0472">Membrane</keyword>
<dbReference type="Gene3D" id="3.20.20.370">
    <property type="entry name" value="Glycoside hydrolase/deacetylase"/>
    <property type="match status" value="1"/>
</dbReference>
<dbReference type="PANTHER" id="PTHR34216:SF3">
    <property type="entry name" value="POLY-BETA-1,6-N-ACETYL-D-GLUCOSAMINE N-DEACETYLASE"/>
    <property type="match status" value="1"/>
</dbReference>
<dbReference type="GO" id="GO:0005576">
    <property type="term" value="C:extracellular region"/>
    <property type="evidence" value="ECO:0007669"/>
    <property type="project" value="UniProtKB-SubCell"/>
</dbReference>
<evidence type="ECO:0000259" key="4">
    <source>
        <dbReference type="PROSITE" id="PS51677"/>
    </source>
</evidence>
<dbReference type="GO" id="GO:0005975">
    <property type="term" value="P:carbohydrate metabolic process"/>
    <property type="evidence" value="ECO:0007669"/>
    <property type="project" value="InterPro"/>
</dbReference>
<comment type="subcellular location">
    <subcellularLocation>
        <location evidence="1">Secreted</location>
    </subcellularLocation>
</comment>
<dbReference type="EMBL" id="AP019831">
    <property type="protein sequence ID" value="BBM43937.1"/>
    <property type="molecule type" value="Genomic_DNA"/>
</dbReference>
<keyword evidence="3" id="KW-0812">Transmembrane</keyword>
<protein>
    <submittedName>
        <fullName evidence="5">Polysaccharide deacetylase</fullName>
    </submittedName>
</protein>
<evidence type="ECO:0000313" key="6">
    <source>
        <dbReference type="Proteomes" id="UP000422644"/>
    </source>
</evidence>
<feature type="domain" description="NodB homology" evidence="4">
    <location>
        <begin position="78"/>
        <end position="145"/>
    </location>
</feature>
<feature type="transmembrane region" description="Helical" evidence="3">
    <location>
        <begin position="6"/>
        <end position="23"/>
    </location>
</feature>
<evidence type="ECO:0000313" key="5">
    <source>
        <dbReference type="EMBL" id="BBM43937.1"/>
    </source>
</evidence>
<keyword evidence="6" id="KW-1185">Reference proteome</keyword>
<name>A0A510JY77_9FUSO</name>
<dbReference type="PROSITE" id="PS51677">
    <property type="entry name" value="NODB"/>
    <property type="match status" value="1"/>
</dbReference>
<sequence>MLYTYLFLVIVLIFLIFIIYNRTRKNFVLCLMYHSVDSEKGKGGIFVDEFEEHIKWIKDKKTFKMEELKGLNYTLPQNSILITFDDGYKNNYTLAFPILKKYNMKATIFLNTKFIEKDEAYLNWDEIREMYESGLIDFQLHTHSHQLTIKDIDVLAFYDNESSPYFKRESYNLFFEGNYDEKKDMEKLNGLPVFKLRSKISIPGYKPKKNFVEKYRNIAELQKNNKPEKEKKEFLNKLFKERQNEFFDKVSEEEFKKIVNFEILENKKIIKEKLGKTPNCLAYPWGHRYKGNREDIRKLGVDVFITTRKGVNSQKLNKNWIYRVSGDDFENFEEFKRELTDGSGVYYRKLRNFFVKKH</sequence>
<gene>
    <name evidence="5" type="ORF">JMUB3870_0026</name>
</gene>
<evidence type="ECO:0000256" key="3">
    <source>
        <dbReference type="SAM" id="Phobius"/>
    </source>
</evidence>
<evidence type="ECO:0000256" key="2">
    <source>
        <dbReference type="ARBA" id="ARBA00022729"/>
    </source>
</evidence>
<reference evidence="5 6" key="1">
    <citation type="submission" date="2019-07" db="EMBL/GenBank/DDBJ databases">
        <title>Complete Genome Sequence of Leptotrichia trevisanii Strain JMUB3870.</title>
        <authorList>
            <person name="Watanabe S."/>
            <person name="Cui L."/>
        </authorList>
    </citation>
    <scope>NUCLEOTIDE SEQUENCE [LARGE SCALE GENOMIC DNA]</scope>
    <source>
        <strain evidence="5 6">JMUB3870</strain>
    </source>
</reference>
<dbReference type="InterPro" id="IPR051398">
    <property type="entry name" value="Polysacch_Deacetylase"/>
</dbReference>
<keyword evidence="2" id="KW-0732">Signal</keyword>